<comment type="caution">
    <text evidence="3">The sequence shown here is derived from an EMBL/GenBank/DDBJ whole genome shotgun (WGS) entry which is preliminary data.</text>
</comment>
<organism evidence="3 4">
    <name type="scientific">Stemphylium lycopersici</name>
    <name type="common">Tomato gray leaf spot disease fungus</name>
    <name type="synonym">Thyrospora lycopersici</name>
    <dbReference type="NCBI Taxonomy" id="183478"/>
    <lineage>
        <taxon>Eukaryota</taxon>
        <taxon>Fungi</taxon>
        <taxon>Dikarya</taxon>
        <taxon>Ascomycota</taxon>
        <taxon>Pezizomycotina</taxon>
        <taxon>Dothideomycetes</taxon>
        <taxon>Pleosporomycetidae</taxon>
        <taxon>Pleosporales</taxon>
        <taxon>Pleosporineae</taxon>
        <taxon>Pleosporaceae</taxon>
        <taxon>Stemphylium</taxon>
    </lineage>
</organism>
<dbReference type="STRING" id="183478.A0A364NF28"/>
<evidence type="ECO:0000256" key="1">
    <source>
        <dbReference type="SAM" id="MobiDB-lite"/>
    </source>
</evidence>
<keyword evidence="4" id="KW-1185">Reference proteome</keyword>
<evidence type="ECO:0000313" key="4">
    <source>
        <dbReference type="Proteomes" id="UP000249619"/>
    </source>
</evidence>
<dbReference type="EMBL" id="QGDH01000007">
    <property type="protein sequence ID" value="RAR15909.1"/>
    <property type="molecule type" value="Genomic_DNA"/>
</dbReference>
<feature type="signal peptide" evidence="2">
    <location>
        <begin position="1"/>
        <end position="18"/>
    </location>
</feature>
<dbReference type="Proteomes" id="UP000249619">
    <property type="component" value="Unassembled WGS sequence"/>
</dbReference>
<gene>
    <name evidence="3" type="ORF">DDE83_000706</name>
</gene>
<accession>A0A364NF28</accession>
<name>A0A364NF28_STELY</name>
<dbReference type="AlphaFoldDB" id="A0A364NF28"/>
<proteinExistence type="predicted"/>
<feature type="chain" id="PRO_5016677187" evidence="2">
    <location>
        <begin position="19"/>
        <end position="322"/>
    </location>
</feature>
<feature type="region of interest" description="Disordered" evidence="1">
    <location>
        <begin position="206"/>
        <end position="225"/>
    </location>
</feature>
<reference evidence="4" key="1">
    <citation type="submission" date="2018-05" db="EMBL/GenBank/DDBJ databases">
        <title>Draft genome sequence of Stemphylium lycopersici strain CIDEFI 213.</title>
        <authorList>
            <person name="Medina R."/>
            <person name="Franco M.E.E."/>
            <person name="Lucentini C.G."/>
            <person name="Saparrat M.C.N."/>
            <person name="Balatti P.A."/>
        </authorList>
    </citation>
    <scope>NUCLEOTIDE SEQUENCE [LARGE SCALE GENOMIC DNA]</scope>
    <source>
        <strain evidence="4">CIDEFI 213</strain>
    </source>
</reference>
<feature type="compositionally biased region" description="Polar residues" evidence="1">
    <location>
        <begin position="215"/>
        <end position="225"/>
    </location>
</feature>
<dbReference type="OrthoDB" id="4154404at2759"/>
<keyword evidence="2" id="KW-0732">Signal</keyword>
<sequence length="322" mass="34598">MPTLISTLFAASIGCAAAQYVNNNTIGSCADVDCPSRGDSTTLSECQVTNRTYGLIGLQSMSSAITEEDANLTWTVGTHVYDNIDGDSSARKVEKDFYLGTPPSLGLSSDDLPYAGCAIFLYSNELTKPRDNQSSCVDTIGIDCMTSLLTNVAAYLADGSQNGTTSTKETCQRVQEELNKNFPSSCANVPGQESWNGIEAVALTGDDAPKPPPESMNQSSTCHPTLPKSNDLSFVFGYNDTGTVQSESTYSLFYSVNIVLTMFWSPDTTVPAALDVPESHLTCLWPIDLNDEQLEIEEPSTAIHSQKISLVASFLALVVYLL</sequence>
<evidence type="ECO:0000313" key="3">
    <source>
        <dbReference type="EMBL" id="RAR15909.1"/>
    </source>
</evidence>
<evidence type="ECO:0000256" key="2">
    <source>
        <dbReference type="SAM" id="SignalP"/>
    </source>
</evidence>
<protein>
    <submittedName>
        <fullName evidence="3">Uncharacterized protein</fullName>
    </submittedName>
</protein>